<dbReference type="EMBL" id="BMAT01006326">
    <property type="protein sequence ID" value="GFS10214.1"/>
    <property type="molecule type" value="Genomic_DNA"/>
</dbReference>
<evidence type="ECO:0000256" key="7">
    <source>
        <dbReference type="ARBA" id="ARBA00023224"/>
    </source>
</evidence>
<name>A0AAV4IIM3_9GAST</name>
<dbReference type="InterPro" id="IPR000276">
    <property type="entry name" value="GPCR_Rhodpsn"/>
</dbReference>
<dbReference type="InterPro" id="IPR017452">
    <property type="entry name" value="GPCR_Rhodpsn_7TM"/>
</dbReference>
<feature type="domain" description="G-protein coupled receptors family 1 profile" evidence="9">
    <location>
        <begin position="42"/>
        <end position="323"/>
    </location>
</feature>
<feature type="transmembrane region" description="Helical" evidence="8">
    <location>
        <begin position="63"/>
        <end position="84"/>
    </location>
</feature>
<keyword evidence="11" id="KW-1185">Reference proteome</keyword>
<evidence type="ECO:0000256" key="3">
    <source>
        <dbReference type="ARBA" id="ARBA00022989"/>
    </source>
</evidence>
<dbReference type="AlphaFoldDB" id="A0AAV4IIM3"/>
<dbReference type="InterPro" id="IPR019427">
    <property type="entry name" value="7TM_GPCR_serpentine_rcpt_Srw"/>
</dbReference>
<reference evidence="10 11" key="1">
    <citation type="journal article" date="2021" name="Elife">
        <title>Chloroplast acquisition without the gene transfer in kleptoplastic sea slugs, Plakobranchus ocellatus.</title>
        <authorList>
            <person name="Maeda T."/>
            <person name="Takahashi S."/>
            <person name="Yoshida T."/>
            <person name="Shimamura S."/>
            <person name="Takaki Y."/>
            <person name="Nagai Y."/>
            <person name="Toyoda A."/>
            <person name="Suzuki Y."/>
            <person name="Arimoto A."/>
            <person name="Ishii H."/>
            <person name="Satoh N."/>
            <person name="Nishiyama T."/>
            <person name="Hasebe M."/>
            <person name="Maruyama T."/>
            <person name="Minagawa J."/>
            <person name="Obokata J."/>
            <person name="Shigenobu S."/>
        </authorList>
    </citation>
    <scope>NUCLEOTIDE SEQUENCE [LARGE SCALE GENOMIC DNA]</scope>
</reference>
<evidence type="ECO:0000313" key="11">
    <source>
        <dbReference type="Proteomes" id="UP000762676"/>
    </source>
</evidence>
<keyword evidence="3 8" id="KW-1133">Transmembrane helix</keyword>
<dbReference type="PROSITE" id="PS50262">
    <property type="entry name" value="G_PROTEIN_RECEP_F1_2"/>
    <property type="match status" value="1"/>
</dbReference>
<dbReference type="GO" id="GO:0016020">
    <property type="term" value="C:membrane"/>
    <property type="evidence" value="ECO:0007669"/>
    <property type="project" value="UniProtKB-SubCell"/>
</dbReference>
<feature type="transmembrane region" description="Helical" evidence="8">
    <location>
        <begin position="262"/>
        <end position="287"/>
    </location>
</feature>
<feature type="transmembrane region" description="Helical" evidence="8">
    <location>
        <begin position="172"/>
        <end position="193"/>
    </location>
</feature>
<dbReference type="Proteomes" id="UP000762676">
    <property type="component" value="Unassembled WGS sequence"/>
</dbReference>
<dbReference type="InterPro" id="IPR050125">
    <property type="entry name" value="GPCR_opsins"/>
</dbReference>
<comment type="caution">
    <text evidence="10">The sequence shown here is derived from an EMBL/GenBank/DDBJ whole genome shotgun (WGS) entry which is preliminary data.</text>
</comment>
<keyword evidence="4" id="KW-0297">G-protein coupled receptor</keyword>
<feature type="transmembrane region" description="Helical" evidence="8">
    <location>
        <begin position="20"/>
        <end position="51"/>
    </location>
</feature>
<gene>
    <name evidence="10" type="ORF">ElyMa_003055500</name>
</gene>
<keyword evidence="5 8" id="KW-0472">Membrane</keyword>
<proteinExistence type="predicted"/>
<evidence type="ECO:0000259" key="9">
    <source>
        <dbReference type="PROSITE" id="PS50262"/>
    </source>
</evidence>
<dbReference type="GO" id="GO:0008528">
    <property type="term" value="F:G protein-coupled peptide receptor activity"/>
    <property type="evidence" value="ECO:0007669"/>
    <property type="project" value="InterPro"/>
</dbReference>
<protein>
    <submittedName>
        <fullName evidence="10">Chemosensory receptor A</fullName>
    </submittedName>
</protein>
<dbReference type="SUPFAM" id="SSF81321">
    <property type="entry name" value="Family A G protein-coupled receptor-like"/>
    <property type="match status" value="1"/>
</dbReference>
<keyword evidence="2 8" id="KW-0812">Transmembrane</keyword>
<feature type="transmembrane region" description="Helical" evidence="8">
    <location>
        <begin position="213"/>
        <end position="233"/>
    </location>
</feature>
<evidence type="ECO:0000256" key="6">
    <source>
        <dbReference type="ARBA" id="ARBA00023170"/>
    </source>
</evidence>
<keyword evidence="7" id="KW-0807">Transducer</keyword>
<organism evidence="10 11">
    <name type="scientific">Elysia marginata</name>
    <dbReference type="NCBI Taxonomy" id="1093978"/>
    <lineage>
        <taxon>Eukaryota</taxon>
        <taxon>Metazoa</taxon>
        <taxon>Spiralia</taxon>
        <taxon>Lophotrochozoa</taxon>
        <taxon>Mollusca</taxon>
        <taxon>Gastropoda</taxon>
        <taxon>Heterobranchia</taxon>
        <taxon>Euthyneura</taxon>
        <taxon>Panpulmonata</taxon>
        <taxon>Sacoglossa</taxon>
        <taxon>Placobranchoidea</taxon>
        <taxon>Plakobranchidae</taxon>
        <taxon>Elysia</taxon>
    </lineage>
</organism>
<evidence type="ECO:0000256" key="4">
    <source>
        <dbReference type="ARBA" id="ARBA00023040"/>
    </source>
</evidence>
<evidence type="ECO:0000256" key="5">
    <source>
        <dbReference type="ARBA" id="ARBA00023136"/>
    </source>
</evidence>
<accession>A0AAV4IIM3</accession>
<feature type="transmembrane region" description="Helical" evidence="8">
    <location>
        <begin position="104"/>
        <end position="126"/>
    </location>
</feature>
<sequence length="355" mass="39897">MSNDTASSQGIVPILSYYTYIIFGHVNGLGVICAFALFGVFSNIANIIVYVKMGLSETVNISLLTLSVSDLIASLSMLFLQIFVNPLVAPTRLPSGAFIEEIGYTTTCLLYPFLGLGACVTAILSIERCLCVITPLKGQRSLGMHYQGFERKLKDRILDAQKIKSIVTPSRISVLLGVFFIYEAVLCTLMLVQTGPPYKSYNYKRLVYMAWSFTYPSTVCFVLISATTVFLVVRLRTHVSWRNQTTNQASGGSVKELKATRFVILICLMFITCFSPNVAVSVVTLVYQEFTLQNPYFRWLVHVTFSSKLTFQTVSISTNALVYYSMSTKYREVFREIFFKKRPTVRLSPYKTATE</sequence>
<evidence type="ECO:0000313" key="10">
    <source>
        <dbReference type="EMBL" id="GFS10214.1"/>
    </source>
</evidence>
<dbReference type="Pfam" id="PF10324">
    <property type="entry name" value="7TM_GPCR_Srw"/>
    <property type="match status" value="1"/>
</dbReference>
<evidence type="ECO:0000256" key="2">
    <source>
        <dbReference type="ARBA" id="ARBA00022692"/>
    </source>
</evidence>
<evidence type="ECO:0000256" key="1">
    <source>
        <dbReference type="ARBA" id="ARBA00004141"/>
    </source>
</evidence>
<comment type="subcellular location">
    <subcellularLocation>
        <location evidence="1">Membrane</location>
        <topology evidence="1">Multi-pass membrane protein</topology>
    </subcellularLocation>
</comment>
<keyword evidence="6 10" id="KW-0675">Receptor</keyword>
<dbReference type="Gene3D" id="1.20.1070.10">
    <property type="entry name" value="Rhodopsin 7-helix transmembrane proteins"/>
    <property type="match status" value="1"/>
</dbReference>
<dbReference type="PRINTS" id="PR00237">
    <property type="entry name" value="GPCRRHODOPSN"/>
</dbReference>
<evidence type="ECO:0000256" key="8">
    <source>
        <dbReference type="SAM" id="Phobius"/>
    </source>
</evidence>
<feature type="transmembrane region" description="Helical" evidence="8">
    <location>
        <begin position="299"/>
        <end position="324"/>
    </location>
</feature>
<dbReference type="PANTHER" id="PTHR24240">
    <property type="entry name" value="OPSIN"/>
    <property type="match status" value="1"/>
</dbReference>